<name>A0A1X7APH1_9GAMM</name>
<feature type="region of interest" description="Disordered" evidence="1">
    <location>
        <begin position="1"/>
        <end position="24"/>
    </location>
</feature>
<organism evidence="2 3">
    <name type="scientific">Parendozoicomonas haliclonae</name>
    <dbReference type="NCBI Taxonomy" id="1960125"/>
    <lineage>
        <taxon>Bacteria</taxon>
        <taxon>Pseudomonadati</taxon>
        <taxon>Pseudomonadota</taxon>
        <taxon>Gammaproteobacteria</taxon>
        <taxon>Oceanospirillales</taxon>
        <taxon>Endozoicomonadaceae</taxon>
        <taxon>Parendozoicomonas</taxon>
    </lineage>
</organism>
<proteinExistence type="predicted"/>
<evidence type="ECO:0000256" key="1">
    <source>
        <dbReference type="SAM" id="MobiDB-lite"/>
    </source>
</evidence>
<evidence type="ECO:0000313" key="3">
    <source>
        <dbReference type="Proteomes" id="UP000196573"/>
    </source>
</evidence>
<dbReference type="Proteomes" id="UP000196573">
    <property type="component" value="Unassembled WGS sequence"/>
</dbReference>
<sequence>MPKACSEKHRSRPYLSSKKVDPKEANKCTDKECRCSLFPGSTLKKAKGELASILKGQEKTPQYLEESLQPRVWNRKPARFGDLDKLQTWVMRSRDLSRLHKSALAHELEKQNVAQDYPQWQKRYEALELKPDAFMEAMCSPELSPRIRELQQEFARVGVEQFACPEFRTVIENIQRLVSFEMQQKDCYAVEEFKAFHDQLQKFLNSSHSLPYQDVHRFCCHFITLMEEYERGLYEGEQDERKKGMELLNNISRDDWLTGTMFCDCFCQGGQIKALIPITMPLTGLSKKRMLWPTFAPMVASDFEKIARYDISPLGLLVSHKAFHDGVLFNRREFYDHDCLHDNRLPVRRNLDSQRCQSVLKTRQHLIEQITDDPVVKDICGKLGFVQVHELLSNKVDVDGYDRGIRFELLEKMDDYKDVTDWFARRLYYFDDLPAGLKPRHIQGGCYVLNQIEPWLPKTESA</sequence>
<dbReference type="AlphaFoldDB" id="A0A1X7APH1"/>
<dbReference type="RefSeq" id="WP_087112647.1">
    <property type="nucleotide sequence ID" value="NZ_CBCSCN010000013.1"/>
</dbReference>
<dbReference type="EMBL" id="FWPT01000011">
    <property type="protein sequence ID" value="SMA50204.1"/>
    <property type="molecule type" value="Genomic_DNA"/>
</dbReference>
<keyword evidence="3" id="KW-1185">Reference proteome</keyword>
<evidence type="ECO:0000313" key="2">
    <source>
        <dbReference type="EMBL" id="SMA50204.1"/>
    </source>
</evidence>
<reference evidence="2 3" key="1">
    <citation type="submission" date="2017-03" db="EMBL/GenBank/DDBJ databases">
        <authorList>
            <person name="Afonso C.L."/>
            <person name="Miller P.J."/>
            <person name="Scott M.A."/>
            <person name="Spackman E."/>
            <person name="Goraichik I."/>
            <person name="Dimitrov K.M."/>
            <person name="Suarez D.L."/>
            <person name="Swayne D.E."/>
        </authorList>
    </citation>
    <scope>NUCLEOTIDE SEQUENCE [LARGE SCALE GENOMIC DNA]</scope>
    <source>
        <strain evidence="2">SB41UT1</strain>
    </source>
</reference>
<accession>A0A1X7APH1</accession>
<gene>
    <name evidence="2" type="ORF">EHSB41UT_03997</name>
</gene>
<protein>
    <submittedName>
        <fullName evidence="2">Uncharacterized protein</fullName>
    </submittedName>
</protein>